<feature type="domain" description="C2H2-type" evidence="7">
    <location>
        <begin position="1777"/>
        <end position="1799"/>
    </location>
</feature>
<evidence type="ECO:0000313" key="9">
    <source>
        <dbReference type="Proteomes" id="UP000242188"/>
    </source>
</evidence>
<feature type="region of interest" description="Disordered" evidence="6">
    <location>
        <begin position="1203"/>
        <end position="1265"/>
    </location>
</feature>
<dbReference type="PANTHER" id="PTHR24403">
    <property type="entry name" value="ZINC FINGER PROTEIN"/>
    <property type="match status" value="1"/>
</dbReference>
<feature type="compositionally biased region" description="Basic and acidic residues" evidence="6">
    <location>
        <begin position="262"/>
        <end position="279"/>
    </location>
</feature>
<sequence>MDASDATGIASRPIIQDTNVDSKQDEVDGSPVSEVTDVVFESNTGAADPSLQPASPAATQPNQALSKLDNPGVLDKLKPNESILRSEPRSTSECDDGEADLVIDLEEANELTPSEGNTEGPAEDDNETKKEPIQSNENKVIINDGENVGETPVEQMDTDEKDKDSSEGQGSESEPVIEVVSKDIGLDYFERLENSLRELEKQMSSSGNPEIPENSSDSESAVERIVKLPAQNGLDNTKEPNIMQTNSAQNSSSVGTGNTMEGPKKDVDSEDMIEKEKDSVVAPSEELTDKAVESKKQGDSVVELEKPNSNQSGSSAKDTVRLPTANANDMWSKIGMMRCSNCSFTTDQEAMLNSHTVICSKRKVVKGEINFKYKADRYGCEACLYTTKSVRNFEEHVAFHLLAQPYICLKCVATFESKASIETHVSTKHCDEMVKCGLRGSKKISHIIATLHRDSKFSFIGRMLDKKIWNMSISTTKDQNALGPSGAVPNTARPKRTDRPLILQRKDSVKFSSPKSDPLVLEPLEKTEKTLSEKGPAAKPVTSQFSPQSVPKTNISNSSIPITTTTTSTGGLNVPSFILVPVTMATQPPPPVIQPNKAPGMVSILGPYSSSFNAPRQQMIVMNQGTPVRPATASPRFMLVPTTSTPTSKIIHPSTNIFIGNQTPKSNPIQIPTTVQPKLVVTSQQLPAVSGKVSSQLQMPSSNSASTSQCISIQYNEVEKANATSIEIPGKDLNTDDKLGSTVIDLTEGSAQNTCRISFRKAGSSYACNFCKVTADTEEMFSRHIWRHLHTLQPICKNCPNDYSADDFAKCDLVVQVMKGLVNAKEDGENDKGNDSVIEVVSDDEDTAEGQQLVSSTDVHMEGSLNQEKTNTNTEEDSGMQIKIASTYSLSESSKTQEDVGHENELKSAVSSEEITEEVNSTSTMKIRDSGNIFEKLQGSINNVVEQTYVNVKNNKEDPHSCDQQKEDASVETSSGNAIKSPSVAESSGGFTEALSTETVPTLTDSSKETTSPSESTTKTTAEPITPKFSCNGSFYVCGFTDCRFACITSGEYREHLMCWHSDAEEYKCAHCGHRSLTEDCHLRHMLTHSKASSFILYMCSHPACLYGTNVVDLFRDHWKKFHPNTNQFKCRSCKMLFPSAEDLITHIQANILKFVTCPHCTAKDSNRKTIIAHIIEVHPGKPRQITVASQLVCQERDNNEFAVPVPGIPDKPTDVQPWPSVYMDSANDDDDDVYADSPEQNNSCDDTEVDDEQPDNLQQSDLSKAKGSLTKIAAEGDMRDAVKVMALNKSKLKSLSAEIIRCPECSYLASGRGLLRKHLYLHKKGKDERKRRFSCPCCPAAMDKLSKLSCHMNLHEGQHKVKVYFCTLCAFKTNVKEFLSTHMGKSHNCEITKGINFITKVLKVSVSAFFCDKCMFGTRDQQVFRQHELGHNDDEDNAATTHEDVQGTSYPTASSSTSVPKPLTKKSPSVRSSYGDNLNEEDLLSVNPGSRKRFCCKLCGKYCSRLPALKAHMSLHVLDADLEVMVFKCQYCAYSSTYKAFVSRHCEDKHPGKIIRVKRRVDVISAAGESFPPHGQEWPESPDEMDDPEDVDVSDMSIYSHHCDICSYSCGDAAELLRHKNSQHPNQGIQKTFIVPSGNVFKSPVECTECSFSTTRRIELLRHLKTHPALCPTYEALSKSPPKEQRELLKVAIGKKTTTPHLFEPYSDSPSPDPESEHTPSPQMEDKKPTLAEDGSLVQEEMQKPKAKTPLYFLGGDLLHLKLRPCFIQEESNSEFTCKLCQDTFSGRYVLHKHILQHMDVSFYKCAYCSHGTLESPSMVVHIQKIHRKPIQHVQMDVTDLESKINKAIHSIKEEEYFIKMQEGESVNSKTEGRDDDSVDDFQSSETLFRSPFKVKIPPLTIKTSPSYDIVKKKSASTAKKSTTSKPKIGIVNKPVQKPSLYKQPTEDNPNIQRMGDIYKCKICSYTSTSRATVLNHLTIHSGFRRFGCPFCPYRSHWRHDCLKHIRTHHPGKQGQPTMDEPPADFDTSLTLKPEKSSVTQPQPQPVPKAPKLPPQPKQPPVTLESQPSAESEADQDNTPEYRHVFKCLVCDTKFKSIWSIQKHFSRECSQPMLGCSTCKFKDLEPGTVKLHIETKHPGSETSRIVTLKREAKMRKYTIPTFKKQESKESIESTSVKSVQSDNADQEQTTSRATDLTSTTASQYSKLKSPILSSNNLSILIKRIGNRYMCKECGFSNPIKRALMRHVKKHSNARPFGCTYCDYRSNNECNTKRHMRRRHIGKPVVVKRLDPSQWYSPITSDLKYRRKPFSALTTTVVETSTTSPDEKEDGASGMDNSLENDFKTKARVEIRYFWKCLECGNKSHSVSNAYRHLKRGTCTKTLYGCSGCKLKNTDRKAVEFHLSEKHLNKNVQITICPNTAKIRKYHIPIKVGGYEKKPEADVSTFDDTSNSATSTSSNTQTMPKGDEDCSKQNSEKSQVVFCTVCNLKASNARIFQSHIESEHTGMLMVCKHCTIFRTLFVSKIQQHTWDSHPDMPLKFYLRTKKGIPDAEKRPSERYTCAKCDYIGKRSSVRQHLYCHFEYKPYKCGHCGYQTKKNDGVRRHIEKQHIGKPMKILFKRNAAQEQEIEMLLDSNSPVKLSYQKSHAARLAKESLSHIKSIPKPIIKKNYPTSANMKNIATEDYIPSKMYKPLFNNKAGRPGFTCLLCPYNTFMQNTMISHVYHHMDSIYRCPYCSNHGYPRSRVTTHIRKQHPGKAVYVIDERQNKGGLTNAIASSTVTSADVSEPAEKRRKIDNSDDSEEELYTESTSDNVKEETGIIQYSCHLCSYSSESLYHYRQHLAAHGGFKWLTAGTQLESRLKCGYCSYLAAGDKDFNTHMEKHLATRPFSCPYCDFSQYTQGKVKTHVAYAHPDKPMEVSRESGSSCLIDDTLQLDSVTLVRMDPTIKLVDFLSLGASEYEKILLEANVSVVDLDSLSDDRFSEVASNLGVSLMENEYQVKKESEYDDYDDSTEQYDDHVVKTEHDDCDVQKPTVAAHEEMDISTMVATAGNNINSQDILREPDEVANDVMNSVSEVTENNYEQERTESAEKDTANDFSDVSDAPLSQDGDSEDVDTADESLLEMDFESVSQESADVKSLPESSVNENVLFESAIDTEEEATVQYESTMEEEEEFNDQQEPPMDKTDEELDKMTNEEEEPSELDTSGEPMWASQGFQVIDEV</sequence>
<dbReference type="Gene3D" id="3.30.160.60">
    <property type="entry name" value="Classic Zinc Finger"/>
    <property type="match status" value="12"/>
</dbReference>
<feature type="compositionally biased region" description="Polar residues" evidence="6">
    <location>
        <begin position="909"/>
        <end position="923"/>
    </location>
</feature>
<organism evidence="8 9">
    <name type="scientific">Mizuhopecten yessoensis</name>
    <name type="common">Japanese scallop</name>
    <name type="synonym">Patinopecten yessoensis</name>
    <dbReference type="NCBI Taxonomy" id="6573"/>
    <lineage>
        <taxon>Eukaryota</taxon>
        <taxon>Metazoa</taxon>
        <taxon>Spiralia</taxon>
        <taxon>Lophotrochozoa</taxon>
        <taxon>Mollusca</taxon>
        <taxon>Bivalvia</taxon>
        <taxon>Autobranchia</taxon>
        <taxon>Pteriomorphia</taxon>
        <taxon>Pectinida</taxon>
        <taxon>Pectinoidea</taxon>
        <taxon>Pectinidae</taxon>
        <taxon>Mizuhopecten</taxon>
    </lineage>
</organism>
<feature type="compositionally biased region" description="Acidic residues" evidence="6">
    <location>
        <begin position="3185"/>
        <end position="3201"/>
    </location>
</feature>
<dbReference type="Proteomes" id="UP000242188">
    <property type="component" value="Unassembled WGS sequence"/>
</dbReference>
<feature type="domain" description="C2H2-type" evidence="7">
    <location>
        <begin position="1495"/>
        <end position="1522"/>
    </location>
</feature>
<protein>
    <submittedName>
        <fullName evidence="8">RE1-silencing transcription factor</fullName>
    </submittedName>
</protein>
<feature type="region of interest" description="Disordered" evidence="6">
    <location>
        <begin position="2316"/>
        <end position="2339"/>
    </location>
</feature>
<feature type="compositionally biased region" description="Polar residues" evidence="6">
    <location>
        <begin position="855"/>
        <end position="873"/>
    </location>
</feature>
<feature type="compositionally biased region" description="Basic and acidic residues" evidence="6">
    <location>
        <begin position="955"/>
        <end position="969"/>
    </location>
</feature>
<feature type="domain" description="C2H2-type" evidence="7">
    <location>
        <begin position="2586"/>
        <end position="2614"/>
    </location>
</feature>
<dbReference type="InterPro" id="IPR036236">
    <property type="entry name" value="Znf_C2H2_sf"/>
</dbReference>
<proteinExistence type="predicted"/>
<dbReference type="PANTHER" id="PTHR24403:SF100">
    <property type="entry name" value="C2H2-TYPE DOMAIN-CONTAINING PROTEIN"/>
    <property type="match status" value="1"/>
</dbReference>
<evidence type="ECO:0000259" key="7">
    <source>
        <dbReference type="PROSITE" id="PS50157"/>
    </source>
</evidence>
<keyword evidence="4" id="KW-0862">Zinc</keyword>
<feature type="domain" description="C2H2-type" evidence="7">
    <location>
        <begin position="1960"/>
        <end position="1987"/>
    </location>
</feature>
<feature type="region of interest" description="Disordered" evidence="6">
    <location>
        <begin position="530"/>
        <end position="557"/>
    </location>
</feature>
<evidence type="ECO:0000256" key="2">
    <source>
        <dbReference type="ARBA" id="ARBA00022737"/>
    </source>
</evidence>
<feature type="compositionally biased region" description="Polar residues" evidence="6">
    <location>
        <begin position="884"/>
        <end position="894"/>
    </location>
</feature>
<feature type="region of interest" description="Disordered" evidence="6">
    <location>
        <begin position="855"/>
        <end position="923"/>
    </location>
</feature>
<evidence type="ECO:0000256" key="1">
    <source>
        <dbReference type="ARBA" id="ARBA00022723"/>
    </source>
</evidence>
<feature type="compositionally biased region" description="Basic and acidic residues" evidence="6">
    <location>
        <begin position="75"/>
        <end position="92"/>
    </location>
</feature>
<feature type="compositionally biased region" description="Polar residues" evidence="6">
    <location>
        <begin position="1447"/>
        <end position="1460"/>
    </location>
</feature>
<feature type="compositionally biased region" description="Low complexity" evidence="6">
    <location>
        <begin position="1009"/>
        <end position="1021"/>
    </location>
</feature>
<feature type="compositionally biased region" description="Polar residues" evidence="6">
    <location>
        <begin position="202"/>
        <end position="219"/>
    </location>
</feature>
<reference evidence="8 9" key="1">
    <citation type="journal article" date="2017" name="Nat. Ecol. Evol.">
        <title>Scallop genome provides insights into evolution of bilaterian karyotype and development.</title>
        <authorList>
            <person name="Wang S."/>
            <person name="Zhang J."/>
            <person name="Jiao W."/>
            <person name="Li J."/>
            <person name="Xun X."/>
            <person name="Sun Y."/>
            <person name="Guo X."/>
            <person name="Huan P."/>
            <person name="Dong B."/>
            <person name="Zhang L."/>
            <person name="Hu X."/>
            <person name="Sun X."/>
            <person name="Wang J."/>
            <person name="Zhao C."/>
            <person name="Wang Y."/>
            <person name="Wang D."/>
            <person name="Huang X."/>
            <person name="Wang R."/>
            <person name="Lv J."/>
            <person name="Li Y."/>
            <person name="Zhang Z."/>
            <person name="Liu B."/>
            <person name="Lu W."/>
            <person name="Hui Y."/>
            <person name="Liang J."/>
            <person name="Zhou Z."/>
            <person name="Hou R."/>
            <person name="Li X."/>
            <person name="Liu Y."/>
            <person name="Li H."/>
            <person name="Ning X."/>
            <person name="Lin Y."/>
            <person name="Zhao L."/>
            <person name="Xing Q."/>
            <person name="Dou J."/>
            <person name="Li Y."/>
            <person name="Mao J."/>
            <person name="Guo H."/>
            <person name="Dou H."/>
            <person name="Li T."/>
            <person name="Mu C."/>
            <person name="Jiang W."/>
            <person name="Fu Q."/>
            <person name="Fu X."/>
            <person name="Miao Y."/>
            <person name="Liu J."/>
            <person name="Yu Q."/>
            <person name="Li R."/>
            <person name="Liao H."/>
            <person name="Li X."/>
            <person name="Kong Y."/>
            <person name="Jiang Z."/>
            <person name="Chourrout D."/>
            <person name="Li R."/>
            <person name="Bao Z."/>
        </authorList>
    </citation>
    <scope>NUCLEOTIDE SEQUENCE [LARGE SCALE GENOMIC DNA]</scope>
    <source>
        <strain evidence="8 9">PY_sf001</strain>
    </source>
</reference>
<feature type="domain" description="C2H2-type" evidence="7">
    <location>
        <begin position="1646"/>
        <end position="1673"/>
    </location>
</feature>
<feature type="compositionally biased region" description="Basic and acidic residues" evidence="6">
    <location>
        <begin position="3082"/>
        <end position="3094"/>
    </location>
</feature>
<feature type="compositionally biased region" description="Polar residues" evidence="6">
    <location>
        <begin position="971"/>
        <end position="1003"/>
    </location>
</feature>
<feature type="domain" description="C2H2-type" evidence="7">
    <location>
        <begin position="2229"/>
        <end position="2256"/>
    </location>
</feature>
<feature type="region of interest" description="Disordered" evidence="6">
    <location>
        <begin position="955"/>
        <end position="1023"/>
    </location>
</feature>
<feature type="compositionally biased region" description="Polar residues" evidence="6">
    <location>
        <begin position="2173"/>
        <end position="2189"/>
    </location>
</feature>
<feature type="region of interest" description="Disordered" evidence="6">
    <location>
        <begin position="2170"/>
        <end position="2201"/>
    </location>
</feature>
<keyword evidence="3 5" id="KW-0863">Zinc-finger</keyword>
<feature type="compositionally biased region" description="Basic and acidic residues" evidence="6">
    <location>
        <begin position="287"/>
        <end position="306"/>
    </location>
</feature>
<feature type="region of interest" description="Disordered" evidence="6">
    <location>
        <begin position="2441"/>
        <end position="2472"/>
    </location>
</feature>
<keyword evidence="2" id="KW-0677">Repeat</keyword>
<evidence type="ECO:0000256" key="3">
    <source>
        <dbReference type="ARBA" id="ARBA00022771"/>
    </source>
</evidence>
<keyword evidence="9" id="KW-1185">Reference proteome</keyword>
<feature type="region of interest" description="Disordered" evidence="6">
    <location>
        <begin position="1701"/>
        <end position="1730"/>
    </location>
</feature>
<gene>
    <name evidence="8" type="ORF">KP79_PYT16718</name>
</gene>
<dbReference type="InterPro" id="IPR050688">
    <property type="entry name" value="Zinc_finger/UBP_domain"/>
</dbReference>
<dbReference type="GO" id="GO:0045944">
    <property type="term" value="P:positive regulation of transcription by RNA polymerase II"/>
    <property type="evidence" value="ECO:0007669"/>
    <property type="project" value="TreeGrafter"/>
</dbReference>
<feature type="compositionally biased region" description="Acidic residues" evidence="6">
    <location>
        <begin position="3167"/>
        <end position="3176"/>
    </location>
</feature>
<feature type="compositionally biased region" description="Polar residues" evidence="6">
    <location>
        <begin position="307"/>
        <end position="317"/>
    </location>
</feature>
<feature type="region of interest" description="Disordered" evidence="6">
    <location>
        <begin position="1433"/>
        <end position="1475"/>
    </location>
</feature>
<dbReference type="OrthoDB" id="6132091at2759"/>
<feature type="region of interest" description="Disordered" evidence="6">
    <location>
        <begin position="1"/>
        <end position="184"/>
    </location>
</feature>
<feature type="domain" description="C2H2-type" evidence="7">
    <location>
        <begin position="1334"/>
        <end position="1361"/>
    </location>
</feature>
<dbReference type="SMART" id="SM00355">
    <property type="entry name" value="ZnF_C2H2"/>
    <property type="match status" value="34"/>
</dbReference>
<accession>A0A210Q826</accession>
<feature type="compositionally biased region" description="Basic and acidic residues" evidence="6">
    <location>
        <begin position="895"/>
        <end position="906"/>
    </location>
</feature>
<dbReference type="GO" id="GO:0005634">
    <property type="term" value="C:nucleus"/>
    <property type="evidence" value="ECO:0007669"/>
    <property type="project" value="TreeGrafter"/>
</dbReference>
<evidence type="ECO:0000256" key="5">
    <source>
        <dbReference type="PROSITE-ProRule" id="PRU00042"/>
    </source>
</evidence>
<evidence type="ECO:0000313" key="8">
    <source>
        <dbReference type="EMBL" id="OWF44896.1"/>
    </source>
</evidence>
<evidence type="ECO:0000256" key="4">
    <source>
        <dbReference type="ARBA" id="ARBA00022833"/>
    </source>
</evidence>
<feature type="compositionally biased region" description="Polar residues" evidence="6">
    <location>
        <begin position="242"/>
        <end position="259"/>
    </location>
</feature>
<dbReference type="PROSITE" id="PS00028">
    <property type="entry name" value="ZINC_FINGER_C2H2_1"/>
    <property type="match status" value="5"/>
</dbReference>
<feature type="compositionally biased region" description="Polar residues" evidence="6">
    <location>
        <begin position="541"/>
        <end position="552"/>
    </location>
</feature>
<feature type="compositionally biased region" description="Pro residues" evidence="6">
    <location>
        <begin position="2044"/>
        <end position="2061"/>
    </location>
</feature>
<feature type="compositionally biased region" description="Acidic residues" evidence="6">
    <location>
        <begin position="1246"/>
        <end position="1255"/>
    </location>
</feature>
<feature type="region of interest" description="Disordered" evidence="6">
    <location>
        <begin position="199"/>
        <end position="320"/>
    </location>
</feature>
<comment type="caution">
    <text evidence="8">The sequence shown here is derived from an EMBL/GenBank/DDBJ whole genome shotgun (WGS) entry which is preliminary data.</text>
</comment>
<dbReference type="GO" id="GO:0008270">
    <property type="term" value="F:zinc ion binding"/>
    <property type="evidence" value="ECO:0007669"/>
    <property type="project" value="UniProtKB-KW"/>
</dbReference>
<feature type="region of interest" description="Disordered" evidence="6">
    <location>
        <begin position="2779"/>
        <end position="2811"/>
    </location>
</feature>
<keyword evidence="1" id="KW-0479">Metal-binding</keyword>
<dbReference type="PROSITE" id="PS50157">
    <property type="entry name" value="ZINC_FINGER_C2H2_2"/>
    <property type="match status" value="7"/>
</dbReference>
<dbReference type="InterPro" id="IPR013087">
    <property type="entry name" value="Znf_C2H2_type"/>
</dbReference>
<evidence type="ECO:0000256" key="6">
    <source>
        <dbReference type="SAM" id="MobiDB-lite"/>
    </source>
</evidence>
<feature type="compositionally biased region" description="Acidic residues" evidence="6">
    <location>
        <begin position="93"/>
        <end position="109"/>
    </location>
</feature>
<feature type="region of interest" description="Disordered" evidence="6">
    <location>
        <begin position="2010"/>
        <end position="2079"/>
    </location>
</feature>
<feature type="compositionally biased region" description="Low complexity" evidence="6">
    <location>
        <begin position="2444"/>
        <end position="2462"/>
    </location>
</feature>
<feature type="region of interest" description="Disordered" evidence="6">
    <location>
        <begin position="3149"/>
        <end position="3221"/>
    </location>
</feature>
<feature type="compositionally biased region" description="Basic and acidic residues" evidence="6">
    <location>
        <begin position="2787"/>
        <end position="2796"/>
    </location>
</feature>
<name>A0A210Q826_MIZYE</name>
<dbReference type="EMBL" id="NEDP02004652">
    <property type="protein sequence ID" value="OWF44896.1"/>
    <property type="molecule type" value="Genomic_DNA"/>
</dbReference>
<dbReference type="SUPFAM" id="SSF57667">
    <property type="entry name" value="beta-beta-alpha zinc fingers"/>
    <property type="match status" value="3"/>
</dbReference>
<feature type="compositionally biased region" description="Low complexity" evidence="6">
    <location>
        <begin position="2190"/>
        <end position="2201"/>
    </location>
</feature>
<feature type="region of interest" description="Disordered" evidence="6">
    <location>
        <begin position="3074"/>
        <end position="3116"/>
    </location>
</feature>